<evidence type="ECO:0000256" key="1">
    <source>
        <dbReference type="PROSITE-ProRule" id="PRU00339"/>
    </source>
</evidence>
<sequence length="416" mass="49086">MLRKVFVLFFILFISKTDAQTSVLAVTDEFLEKGNYQLALEQLQTEENPSIEVLNKLADIYQKTGNYTNAINYYNQVYAIKPTDKVKEQLGKCYQYTGNSKKAMQLQSEVLKDNPDNLLLQYNLAKLYGANRKTEKAIDLLNRLVVKDPENPNYHYELGEALEKIKKNPLSPYLEAFRLDTTHVKSMYQLAKYYNKVKVRDSADIFIDKGLEIDSENLNFLQLKAQNQFLKKKYDTTIVYLKRLEALNFKTPFVNKLFGLSYFKVDDYENALLYFKKVMKVDFKDTNTLFNIGLVYVAMKDYKNAEMTFYMSIAFQRPEYDKDYFELGKVQLELKKVKKAITSFQKGYDNNQRNYQLLFQIAMLSDDYYKDKKIALRHYKEYVENYSSKDEKSTLYAKSRIKEINKELFMKGKEEE</sequence>
<dbReference type="OrthoDB" id="9810596at2"/>
<evidence type="ECO:0000256" key="2">
    <source>
        <dbReference type="SAM" id="SignalP"/>
    </source>
</evidence>
<evidence type="ECO:0000313" key="4">
    <source>
        <dbReference type="Proteomes" id="UP000306229"/>
    </source>
</evidence>
<keyword evidence="2" id="KW-0732">Signal</keyword>
<dbReference type="Pfam" id="PF13181">
    <property type="entry name" value="TPR_8"/>
    <property type="match status" value="3"/>
</dbReference>
<feature type="repeat" description="TPR" evidence="1">
    <location>
        <begin position="252"/>
        <end position="285"/>
    </location>
</feature>
<dbReference type="Gene3D" id="1.25.40.10">
    <property type="entry name" value="Tetratricopeptide repeat domain"/>
    <property type="match status" value="4"/>
</dbReference>
<dbReference type="PROSITE" id="PS50005">
    <property type="entry name" value="TPR"/>
    <property type="match status" value="2"/>
</dbReference>
<keyword evidence="1" id="KW-0802">TPR repeat</keyword>
<dbReference type="InterPro" id="IPR019734">
    <property type="entry name" value="TPR_rpt"/>
</dbReference>
<name>A0A5B7TW23_9FLAO</name>
<dbReference type="SMART" id="SM00028">
    <property type="entry name" value="TPR"/>
    <property type="match status" value="6"/>
</dbReference>
<dbReference type="KEGG" id="fbe:FF125_18940"/>
<feature type="repeat" description="TPR" evidence="1">
    <location>
        <begin position="51"/>
        <end position="84"/>
    </location>
</feature>
<dbReference type="PANTHER" id="PTHR12558:SF13">
    <property type="entry name" value="CELL DIVISION CYCLE PROTEIN 27 HOMOLOG"/>
    <property type="match status" value="1"/>
</dbReference>
<organism evidence="3 4">
    <name type="scientific">Aureibaculum algae</name>
    <dbReference type="NCBI Taxonomy" id="2584122"/>
    <lineage>
        <taxon>Bacteria</taxon>
        <taxon>Pseudomonadati</taxon>
        <taxon>Bacteroidota</taxon>
        <taxon>Flavobacteriia</taxon>
        <taxon>Flavobacteriales</taxon>
        <taxon>Flavobacteriaceae</taxon>
        <taxon>Aureibaculum</taxon>
    </lineage>
</organism>
<dbReference type="InterPro" id="IPR011990">
    <property type="entry name" value="TPR-like_helical_dom_sf"/>
</dbReference>
<protein>
    <submittedName>
        <fullName evidence="3">Tetratricopeptide repeat protein</fullName>
    </submittedName>
</protein>
<dbReference type="RefSeq" id="WP_138951421.1">
    <property type="nucleotide sequence ID" value="NZ_CP040749.1"/>
</dbReference>
<proteinExistence type="predicted"/>
<feature type="signal peptide" evidence="2">
    <location>
        <begin position="1"/>
        <end position="19"/>
    </location>
</feature>
<keyword evidence="4" id="KW-1185">Reference proteome</keyword>
<dbReference type="Proteomes" id="UP000306229">
    <property type="component" value="Chromosome"/>
</dbReference>
<dbReference type="PANTHER" id="PTHR12558">
    <property type="entry name" value="CELL DIVISION CYCLE 16,23,27"/>
    <property type="match status" value="1"/>
</dbReference>
<accession>A0A5B7TW23</accession>
<dbReference type="SUPFAM" id="SSF48452">
    <property type="entry name" value="TPR-like"/>
    <property type="match status" value="3"/>
</dbReference>
<feature type="chain" id="PRO_5023115437" evidence="2">
    <location>
        <begin position="20"/>
        <end position="416"/>
    </location>
</feature>
<dbReference type="Pfam" id="PF14559">
    <property type="entry name" value="TPR_19"/>
    <property type="match status" value="1"/>
</dbReference>
<evidence type="ECO:0000313" key="3">
    <source>
        <dbReference type="EMBL" id="QCX40418.1"/>
    </source>
</evidence>
<gene>
    <name evidence="3" type="ORF">FF125_18940</name>
</gene>
<dbReference type="EMBL" id="CP040749">
    <property type="protein sequence ID" value="QCX40418.1"/>
    <property type="molecule type" value="Genomic_DNA"/>
</dbReference>
<dbReference type="AlphaFoldDB" id="A0A5B7TW23"/>
<reference evidence="3 4" key="1">
    <citation type="submission" date="2019-05" db="EMBL/GenBank/DDBJ databases">
        <title>Algicella ahnfeltiae gen. nov., sp. nov., a novel marine bacterium of the family Flavobacteriaceae isolated from a red alga.</title>
        <authorList>
            <person name="Nedashkovskaya O.I."/>
            <person name="Kukhlevskiy A.D."/>
            <person name="Kim S.-G."/>
            <person name="Zhukova N.V."/>
            <person name="Mikhailov V.V."/>
        </authorList>
    </citation>
    <scope>NUCLEOTIDE SEQUENCE [LARGE SCALE GENOMIC DNA]</scope>
    <source>
        <strain evidence="3 4">10Alg115</strain>
    </source>
</reference>